<evidence type="ECO:0000256" key="2">
    <source>
        <dbReference type="ARBA" id="ARBA00022840"/>
    </source>
</evidence>
<proteinExistence type="predicted"/>
<dbReference type="CDD" id="cd03216">
    <property type="entry name" value="ABC_Carb_Monos_I"/>
    <property type="match status" value="1"/>
</dbReference>
<evidence type="ECO:0000313" key="4">
    <source>
        <dbReference type="EMBL" id="TYP58488.1"/>
    </source>
</evidence>
<sequence length="540" mass="59857">MGENNSTKYVIELKNIEKEYFGNKVLKGVNLSVRPGEIHGLVGENGAGKSTLMNIIFGMPVIFSTGGYSGEILFEGNTVKIKSPKDAMELGIGMVHQEFMLLPGFTITENIKLNREILKDSIASRFLGPQLKTLDIEAMRRDARKALNELGMTVDEWLPIAGLPVGYKQFVEIAREIDKRNVKLLIFDEPTAVLTESEAEKLLGAMKMLAAKGIGILFITHRLYEVLAVADNITVLRDGEKVGSMKREEASIEKIAQMMVGRKIERVEKRQNKAEKSEEIIMSIRNLYVDMPGEMVKGVNLDIIKGEILGIGGLAGQGKIGIANGIMGLYRAKGEVYKNNKKIELNNTRKAIENGLAFVSEDRRGVGLMLDNSIELNIAIGAMQVKGMFLKTFFGVNWPRLVDERKIRENALKYIKELDIRCTGPTQITRRLSGGNQQKVCIAKALTLEPDILFVSEPTRGIDIGAKKLVLDLLVKLNVERGMTIVMTSSELGELRSICDRIAIVYNGKIEGILSPYDSDTNFGLMMAGEYKSHSKEAVR</sequence>
<evidence type="ECO:0000256" key="1">
    <source>
        <dbReference type="ARBA" id="ARBA00022741"/>
    </source>
</evidence>
<dbReference type="Pfam" id="PF00005">
    <property type="entry name" value="ABC_tran"/>
    <property type="match status" value="2"/>
</dbReference>
<dbReference type="PANTHER" id="PTHR43790">
    <property type="entry name" value="CARBOHYDRATE TRANSPORT ATP-BINDING PROTEIN MG119-RELATED"/>
    <property type="match status" value="1"/>
</dbReference>
<dbReference type="PROSITE" id="PS50893">
    <property type="entry name" value="ABC_TRANSPORTER_2"/>
    <property type="match status" value="2"/>
</dbReference>
<keyword evidence="1" id="KW-0547">Nucleotide-binding</keyword>
<feature type="domain" description="ABC transporter" evidence="3">
    <location>
        <begin position="275"/>
        <end position="532"/>
    </location>
</feature>
<dbReference type="Proteomes" id="UP000322294">
    <property type="component" value="Unassembled WGS sequence"/>
</dbReference>
<dbReference type="InterPro" id="IPR050107">
    <property type="entry name" value="ABC_carbohydrate_import_ATPase"/>
</dbReference>
<comment type="caution">
    <text evidence="4">The sequence shown here is derived from an EMBL/GenBank/DDBJ whole genome shotgun (WGS) entry which is preliminary data.</text>
</comment>
<dbReference type="AlphaFoldDB" id="A0A5S5AX98"/>
<feature type="domain" description="ABC transporter" evidence="3">
    <location>
        <begin position="11"/>
        <end position="263"/>
    </location>
</feature>
<dbReference type="SUPFAM" id="SSF52540">
    <property type="entry name" value="P-loop containing nucleoside triphosphate hydrolases"/>
    <property type="match status" value="2"/>
</dbReference>
<dbReference type="PROSITE" id="PS00211">
    <property type="entry name" value="ABC_TRANSPORTER_1"/>
    <property type="match status" value="1"/>
</dbReference>
<organism evidence="4 5">
    <name type="scientific">Thermosediminibacter litoriperuensis</name>
    <dbReference type="NCBI Taxonomy" id="291989"/>
    <lineage>
        <taxon>Bacteria</taxon>
        <taxon>Bacillati</taxon>
        <taxon>Bacillota</taxon>
        <taxon>Clostridia</taxon>
        <taxon>Thermosediminibacterales</taxon>
        <taxon>Thermosediminibacteraceae</taxon>
        <taxon>Thermosediminibacter</taxon>
    </lineage>
</organism>
<evidence type="ECO:0000313" key="5">
    <source>
        <dbReference type="Proteomes" id="UP000322294"/>
    </source>
</evidence>
<dbReference type="InterPro" id="IPR017871">
    <property type="entry name" value="ABC_transporter-like_CS"/>
</dbReference>
<dbReference type="GO" id="GO:0016887">
    <property type="term" value="F:ATP hydrolysis activity"/>
    <property type="evidence" value="ECO:0007669"/>
    <property type="project" value="InterPro"/>
</dbReference>
<dbReference type="RefSeq" id="WP_148866024.1">
    <property type="nucleotide sequence ID" value="NZ_VNHO01000003.1"/>
</dbReference>
<keyword evidence="5" id="KW-1185">Reference proteome</keyword>
<protein>
    <submittedName>
        <fullName evidence="4">Monosaccharide ABC transporter ATP-binding protein, CUT2 family (TC 3.A.1.2.-)</fullName>
    </submittedName>
</protein>
<dbReference type="SMART" id="SM00382">
    <property type="entry name" value="AAA"/>
    <property type="match status" value="2"/>
</dbReference>
<gene>
    <name evidence="4" type="ORF">LZ11_00333</name>
</gene>
<evidence type="ECO:0000259" key="3">
    <source>
        <dbReference type="PROSITE" id="PS50893"/>
    </source>
</evidence>
<accession>A0A5S5AX98</accession>
<dbReference type="Gene3D" id="3.40.50.300">
    <property type="entry name" value="P-loop containing nucleotide triphosphate hydrolases"/>
    <property type="match status" value="2"/>
</dbReference>
<reference evidence="4 5" key="1">
    <citation type="submission" date="2019-07" db="EMBL/GenBank/DDBJ databases">
        <title>Genomic Encyclopedia of Type Strains, Phase I: the one thousand microbial genomes (KMG-I) project.</title>
        <authorList>
            <person name="Kyrpides N."/>
        </authorList>
    </citation>
    <scope>NUCLEOTIDE SEQUENCE [LARGE SCALE GENOMIC DNA]</scope>
    <source>
        <strain evidence="4 5">DSM 16647</strain>
    </source>
</reference>
<dbReference type="PANTHER" id="PTHR43790:SF4">
    <property type="entry name" value="GUANOSINE IMPORT ATP-BINDING PROTEIN NUPO"/>
    <property type="match status" value="1"/>
</dbReference>
<dbReference type="CDD" id="cd03215">
    <property type="entry name" value="ABC_Carb_Monos_II"/>
    <property type="match status" value="1"/>
</dbReference>
<dbReference type="GO" id="GO:0005524">
    <property type="term" value="F:ATP binding"/>
    <property type="evidence" value="ECO:0007669"/>
    <property type="project" value="UniProtKB-KW"/>
</dbReference>
<dbReference type="InterPro" id="IPR003593">
    <property type="entry name" value="AAA+_ATPase"/>
</dbReference>
<keyword evidence="2 4" id="KW-0067">ATP-binding</keyword>
<dbReference type="InterPro" id="IPR027417">
    <property type="entry name" value="P-loop_NTPase"/>
</dbReference>
<name>A0A5S5AX98_9FIRM</name>
<dbReference type="EMBL" id="VNHO01000003">
    <property type="protein sequence ID" value="TYP58488.1"/>
    <property type="molecule type" value="Genomic_DNA"/>
</dbReference>
<dbReference type="OrthoDB" id="9771863at2"/>
<dbReference type="InterPro" id="IPR003439">
    <property type="entry name" value="ABC_transporter-like_ATP-bd"/>
</dbReference>